<name>A0A194V6M0_CYTMA</name>
<dbReference type="STRING" id="694573.A0A194V6M0"/>
<keyword evidence="1" id="KW-0479">Metal-binding</keyword>
<dbReference type="OrthoDB" id="2328572at2759"/>
<evidence type="ECO:0000256" key="3">
    <source>
        <dbReference type="ARBA" id="ARBA00023125"/>
    </source>
</evidence>
<evidence type="ECO:0000313" key="9">
    <source>
        <dbReference type="Proteomes" id="UP000078576"/>
    </source>
</evidence>
<dbReference type="GO" id="GO:0005634">
    <property type="term" value="C:nucleus"/>
    <property type="evidence" value="ECO:0007669"/>
    <property type="project" value="InterPro"/>
</dbReference>
<dbReference type="PANTHER" id="PTHR31069">
    <property type="entry name" value="OLEATE-ACTIVATED TRANSCRIPTION FACTOR 1-RELATED"/>
    <property type="match status" value="1"/>
</dbReference>
<evidence type="ECO:0000256" key="6">
    <source>
        <dbReference type="SAM" id="MobiDB-lite"/>
    </source>
</evidence>
<dbReference type="GO" id="GO:0000981">
    <property type="term" value="F:DNA-binding transcription factor activity, RNA polymerase II-specific"/>
    <property type="evidence" value="ECO:0007669"/>
    <property type="project" value="InterPro"/>
</dbReference>
<keyword evidence="5" id="KW-0539">Nucleus</keyword>
<dbReference type="EMBL" id="KN714731">
    <property type="protein sequence ID" value="KUI59481.1"/>
    <property type="molecule type" value="Genomic_DNA"/>
</dbReference>
<keyword evidence="3" id="KW-0238">DNA-binding</keyword>
<dbReference type="PANTHER" id="PTHR31069:SF31">
    <property type="entry name" value="MONODICTYPHENONE CLUSTER TRANSCRIPTION FACTOR-RELATED"/>
    <property type="match status" value="1"/>
</dbReference>
<dbReference type="Pfam" id="PF00172">
    <property type="entry name" value="Zn_clus"/>
    <property type="match status" value="1"/>
</dbReference>
<dbReference type="GO" id="GO:0008270">
    <property type="term" value="F:zinc ion binding"/>
    <property type="evidence" value="ECO:0007669"/>
    <property type="project" value="InterPro"/>
</dbReference>
<dbReference type="Proteomes" id="UP000078576">
    <property type="component" value="Unassembled WGS sequence"/>
</dbReference>
<keyword evidence="2" id="KW-0805">Transcription regulation</keyword>
<evidence type="ECO:0000256" key="2">
    <source>
        <dbReference type="ARBA" id="ARBA00023015"/>
    </source>
</evidence>
<dbReference type="PROSITE" id="PS50048">
    <property type="entry name" value="ZN2_CY6_FUNGAL_2"/>
    <property type="match status" value="1"/>
</dbReference>
<gene>
    <name evidence="8" type="ORF">VP1G_06768</name>
</gene>
<dbReference type="Gene3D" id="4.10.240.10">
    <property type="entry name" value="Zn(2)-C6 fungal-type DNA-binding domain"/>
    <property type="match status" value="1"/>
</dbReference>
<dbReference type="InterPro" id="IPR013700">
    <property type="entry name" value="AflR"/>
</dbReference>
<dbReference type="InterPro" id="IPR036864">
    <property type="entry name" value="Zn2-C6_fun-type_DNA-bd_sf"/>
</dbReference>
<accession>A0A194V6M0</accession>
<evidence type="ECO:0000256" key="1">
    <source>
        <dbReference type="ARBA" id="ARBA00022723"/>
    </source>
</evidence>
<feature type="domain" description="Zn(2)-C6 fungal-type" evidence="7">
    <location>
        <begin position="25"/>
        <end position="55"/>
    </location>
</feature>
<dbReference type="GO" id="GO:0003677">
    <property type="term" value="F:DNA binding"/>
    <property type="evidence" value="ECO:0007669"/>
    <property type="project" value="UniProtKB-KW"/>
</dbReference>
<evidence type="ECO:0000259" key="7">
    <source>
        <dbReference type="PROSITE" id="PS50048"/>
    </source>
</evidence>
<evidence type="ECO:0000256" key="5">
    <source>
        <dbReference type="ARBA" id="ARBA00023242"/>
    </source>
</evidence>
<keyword evidence="4" id="KW-0804">Transcription</keyword>
<protein>
    <submittedName>
        <fullName evidence="8">Sterigmatocystin biosynthesis regulatory protein</fullName>
    </submittedName>
</protein>
<dbReference type="SUPFAM" id="SSF57701">
    <property type="entry name" value="Zn2/Cys6 DNA-binding domain"/>
    <property type="match status" value="1"/>
</dbReference>
<dbReference type="PRINTS" id="PR00755">
    <property type="entry name" value="AFLATOXINBRP"/>
</dbReference>
<sequence length="397" mass="41830">MSTHQHEPLTPQSRTRQIQSKLRSSCDACGQAKIKCDRGQPSCARCVAQGVTCVYGVSRKAGKPPRKRPAAPSSLPPPSSLPSRSVEPETATTCIDLSGGGSGSGSFDSIDIDMMLGLGEGGATIDSPFSTSDAAFQSWFPFDTFGSLGTLPPSSSDWDACMTGQSDPILEPETKEIMRRLYCANPSTPISDGLPARTLDLGSVLTRTGEVVRPLEVLLKCPCARSPHMAMLYASIMSRMLLWYRQAVWDASSARESSLTSSFKPTMTAEETMSSFSGSAMVKALDAEAADDTTGVSVPPMPVMVGSFQSDDRNVQTALISCLILSELRRVGALIDSFISLGTDATGLHTTDNVGSAAGDPSTGVADGSLFASLGAWLRNEHGNIVMQARSGLSTLG</sequence>
<feature type="compositionally biased region" description="Basic residues" evidence="6">
    <location>
        <begin position="60"/>
        <end position="69"/>
    </location>
</feature>
<dbReference type="SMART" id="SM00066">
    <property type="entry name" value="GAL4"/>
    <property type="match status" value="1"/>
</dbReference>
<dbReference type="InterPro" id="IPR050675">
    <property type="entry name" value="OAF3"/>
</dbReference>
<dbReference type="GO" id="GO:0045122">
    <property type="term" value="P:aflatoxin biosynthetic process"/>
    <property type="evidence" value="ECO:0007669"/>
    <property type="project" value="InterPro"/>
</dbReference>
<evidence type="ECO:0000256" key="4">
    <source>
        <dbReference type="ARBA" id="ARBA00023163"/>
    </source>
</evidence>
<feature type="region of interest" description="Disordered" evidence="6">
    <location>
        <begin position="58"/>
        <end position="102"/>
    </location>
</feature>
<dbReference type="InterPro" id="IPR001138">
    <property type="entry name" value="Zn2Cys6_DnaBD"/>
</dbReference>
<evidence type="ECO:0000313" key="8">
    <source>
        <dbReference type="EMBL" id="KUI59481.1"/>
    </source>
</evidence>
<proteinExistence type="predicted"/>
<dbReference type="CDD" id="cd00067">
    <property type="entry name" value="GAL4"/>
    <property type="match status" value="1"/>
</dbReference>
<dbReference type="AlphaFoldDB" id="A0A194V6M0"/>
<keyword evidence="9" id="KW-1185">Reference proteome</keyword>
<organism evidence="8 9">
    <name type="scientific">Cytospora mali</name>
    <name type="common">Apple Valsa canker fungus</name>
    <name type="synonym">Valsa mali</name>
    <dbReference type="NCBI Taxonomy" id="578113"/>
    <lineage>
        <taxon>Eukaryota</taxon>
        <taxon>Fungi</taxon>
        <taxon>Dikarya</taxon>
        <taxon>Ascomycota</taxon>
        <taxon>Pezizomycotina</taxon>
        <taxon>Sordariomycetes</taxon>
        <taxon>Sordariomycetidae</taxon>
        <taxon>Diaporthales</taxon>
        <taxon>Cytosporaceae</taxon>
        <taxon>Cytospora</taxon>
    </lineage>
</organism>
<reference evidence="9" key="1">
    <citation type="submission" date="2014-12" db="EMBL/GenBank/DDBJ databases">
        <title>Genome Sequence of Valsa Canker Pathogens Uncovers a Specific Adaption of Colonization on Woody Bark.</title>
        <authorList>
            <person name="Yin Z."/>
            <person name="Liu H."/>
            <person name="Gao X."/>
            <person name="Li Z."/>
            <person name="Song N."/>
            <person name="Ke X."/>
            <person name="Dai Q."/>
            <person name="Wu Y."/>
            <person name="Sun Y."/>
            <person name="Xu J.-R."/>
            <person name="Kang Z.K."/>
            <person name="Wang L."/>
            <person name="Huang L."/>
        </authorList>
    </citation>
    <scope>NUCLEOTIDE SEQUENCE [LARGE SCALE GENOMIC DNA]</scope>
    <source>
        <strain evidence="9">SXYL134</strain>
    </source>
</reference>
<dbReference type="Pfam" id="PF08493">
    <property type="entry name" value="AflR"/>
    <property type="match status" value="1"/>
</dbReference>